<dbReference type="AlphaFoldDB" id="A0A9P4IS14"/>
<reference evidence="3" key="1">
    <citation type="journal article" date="2020" name="Stud. Mycol.">
        <title>101 Dothideomycetes genomes: a test case for predicting lifestyles and emergence of pathogens.</title>
        <authorList>
            <person name="Haridas S."/>
            <person name="Albert R."/>
            <person name="Binder M."/>
            <person name="Bloem J."/>
            <person name="Labutti K."/>
            <person name="Salamov A."/>
            <person name="Andreopoulos B."/>
            <person name="Baker S."/>
            <person name="Barry K."/>
            <person name="Bills G."/>
            <person name="Bluhm B."/>
            <person name="Cannon C."/>
            <person name="Castanera R."/>
            <person name="Culley D."/>
            <person name="Daum C."/>
            <person name="Ezra D."/>
            <person name="Gonzalez J."/>
            <person name="Henrissat B."/>
            <person name="Kuo A."/>
            <person name="Liang C."/>
            <person name="Lipzen A."/>
            <person name="Lutzoni F."/>
            <person name="Magnuson J."/>
            <person name="Mondo S."/>
            <person name="Nolan M."/>
            <person name="Ohm R."/>
            <person name="Pangilinan J."/>
            <person name="Park H.-J."/>
            <person name="Ramirez L."/>
            <person name="Alfaro M."/>
            <person name="Sun H."/>
            <person name="Tritt A."/>
            <person name="Yoshinaga Y."/>
            <person name="Zwiers L.-H."/>
            <person name="Turgeon B."/>
            <person name="Goodwin S."/>
            <person name="Spatafora J."/>
            <person name="Crous P."/>
            <person name="Grigoriev I."/>
        </authorList>
    </citation>
    <scope>NUCLEOTIDE SEQUENCE</scope>
    <source>
        <strain evidence="3">CBS 133067</strain>
    </source>
</reference>
<comment type="caution">
    <text evidence="3">The sequence shown here is derived from an EMBL/GenBank/DDBJ whole genome shotgun (WGS) entry which is preliminary data.</text>
</comment>
<feature type="signal peptide" evidence="2">
    <location>
        <begin position="1"/>
        <end position="19"/>
    </location>
</feature>
<organism evidence="3 4">
    <name type="scientific">Rhizodiscina lignyota</name>
    <dbReference type="NCBI Taxonomy" id="1504668"/>
    <lineage>
        <taxon>Eukaryota</taxon>
        <taxon>Fungi</taxon>
        <taxon>Dikarya</taxon>
        <taxon>Ascomycota</taxon>
        <taxon>Pezizomycotina</taxon>
        <taxon>Dothideomycetes</taxon>
        <taxon>Pleosporomycetidae</taxon>
        <taxon>Aulographales</taxon>
        <taxon>Rhizodiscinaceae</taxon>
        <taxon>Rhizodiscina</taxon>
    </lineage>
</organism>
<keyword evidence="4" id="KW-1185">Reference proteome</keyword>
<dbReference type="Proteomes" id="UP000799772">
    <property type="component" value="Unassembled WGS sequence"/>
</dbReference>
<dbReference type="OrthoDB" id="188042at2759"/>
<proteinExistence type="predicted"/>
<name>A0A9P4IS14_9PEZI</name>
<dbReference type="InterPro" id="IPR009291">
    <property type="entry name" value="Vps62"/>
</dbReference>
<dbReference type="PANTHER" id="PTHR48174:SF5">
    <property type="entry name" value="VACUOLAR PROTEIN SORTING-ASSOCIATED PROTEIN 62"/>
    <property type="match status" value="1"/>
</dbReference>
<evidence type="ECO:0000256" key="2">
    <source>
        <dbReference type="SAM" id="SignalP"/>
    </source>
</evidence>
<evidence type="ECO:0000313" key="4">
    <source>
        <dbReference type="Proteomes" id="UP000799772"/>
    </source>
</evidence>
<feature type="chain" id="PRO_5040211771" description="Vacuolar protein sorting-associated protein 62" evidence="2">
    <location>
        <begin position="20"/>
        <end position="343"/>
    </location>
</feature>
<keyword evidence="2" id="KW-0732">Signal</keyword>
<dbReference type="EMBL" id="ML978121">
    <property type="protein sequence ID" value="KAF2104779.1"/>
    <property type="molecule type" value="Genomic_DNA"/>
</dbReference>
<evidence type="ECO:0000256" key="1">
    <source>
        <dbReference type="SAM" id="MobiDB-lite"/>
    </source>
</evidence>
<sequence length="343" mass="37601">MALILDLLLLLGAASSALSAPALVKRADVPQFVKDYAPMVWLHSEDPYNPSDLATHISHTQPENNFTVVDGAPSPLTVDNLNSLNNLGGTSIYLTSKDDVTTNPSWLNGQSPDSSGSTGNAITCAVIVNDKGDGNVDAFYMYFYSYNWGGEVVVLGLNVGNFDDHVGDWEHNMIRFANGTPTYVWYSQHANGEAFKYDILDKDTTNSLRPIVYSANGSHANYAISGTHDHTIPNLNLPDNGILDDYTDQGRLWDPIASAWFYSYTPSPETYTAYDGSSPTGWLYFNGQWGDQQYPDSDPRQTELFGQAKYSSGPTGPRDKDLDRTNVCPDNGNDCILRDVLGP</sequence>
<evidence type="ECO:0000313" key="3">
    <source>
        <dbReference type="EMBL" id="KAF2104779.1"/>
    </source>
</evidence>
<accession>A0A9P4IS14</accession>
<evidence type="ECO:0008006" key="5">
    <source>
        <dbReference type="Google" id="ProtNLM"/>
    </source>
</evidence>
<dbReference type="PANTHER" id="PTHR48174">
    <property type="entry name" value="DUF946 FAMILY PROTEIN"/>
    <property type="match status" value="1"/>
</dbReference>
<gene>
    <name evidence="3" type="ORF">NA57DRAFT_70985</name>
</gene>
<dbReference type="Pfam" id="PF06101">
    <property type="entry name" value="Vps62"/>
    <property type="match status" value="1"/>
</dbReference>
<feature type="region of interest" description="Disordered" evidence="1">
    <location>
        <begin position="307"/>
        <end position="326"/>
    </location>
</feature>
<protein>
    <recommendedName>
        <fullName evidence="5">Vacuolar protein sorting-associated protein 62</fullName>
    </recommendedName>
</protein>